<protein>
    <recommendedName>
        <fullName evidence="9">Glycoside hydrolase</fullName>
    </recommendedName>
</protein>
<dbReference type="GO" id="GO:0005975">
    <property type="term" value="P:carbohydrate metabolic process"/>
    <property type="evidence" value="ECO:0007669"/>
    <property type="project" value="InterPro"/>
</dbReference>
<dbReference type="PANTHER" id="PTHR43053:SF4">
    <property type="entry name" value="MYOGENESIS-REGULATING GLYCOSIDASE"/>
    <property type="match status" value="1"/>
</dbReference>
<feature type="domain" description="Glycosyl hydrolase family 31 C-terminal" evidence="6">
    <location>
        <begin position="470"/>
        <end position="551"/>
    </location>
</feature>
<dbReference type="Gene3D" id="3.20.20.80">
    <property type="entry name" value="Glycosidases"/>
    <property type="match status" value="1"/>
</dbReference>
<evidence type="ECO:0000259" key="6">
    <source>
        <dbReference type="Pfam" id="PF21365"/>
    </source>
</evidence>
<name>A0A7X1B3C5_9BACT</name>
<keyword evidence="3 4" id="KW-0326">Glycosidase</keyword>
<comment type="similarity">
    <text evidence="1 4">Belongs to the glycosyl hydrolase 31 family.</text>
</comment>
<evidence type="ECO:0008006" key="9">
    <source>
        <dbReference type="Google" id="ProtNLM"/>
    </source>
</evidence>
<dbReference type="Gene3D" id="2.60.40.1180">
    <property type="entry name" value="Golgi alpha-mannosidase II"/>
    <property type="match status" value="1"/>
</dbReference>
<dbReference type="AlphaFoldDB" id="A0A7X1B3C5"/>
<dbReference type="RefSeq" id="WP_185694396.1">
    <property type="nucleotide sequence ID" value="NZ_JACHVA010000132.1"/>
</dbReference>
<organism evidence="7 8">
    <name type="scientific">Puniceicoccus vermicola</name>
    <dbReference type="NCBI Taxonomy" id="388746"/>
    <lineage>
        <taxon>Bacteria</taxon>
        <taxon>Pseudomonadati</taxon>
        <taxon>Verrucomicrobiota</taxon>
        <taxon>Opitutia</taxon>
        <taxon>Puniceicoccales</taxon>
        <taxon>Puniceicoccaceae</taxon>
        <taxon>Puniceicoccus</taxon>
    </lineage>
</organism>
<dbReference type="GO" id="GO:0004553">
    <property type="term" value="F:hydrolase activity, hydrolyzing O-glycosyl compounds"/>
    <property type="evidence" value="ECO:0007669"/>
    <property type="project" value="InterPro"/>
</dbReference>
<dbReference type="SUPFAM" id="SSF51011">
    <property type="entry name" value="Glycosyl hydrolase domain"/>
    <property type="match status" value="1"/>
</dbReference>
<dbReference type="InterPro" id="IPR048395">
    <property type="entry name" value="Glyco_hydro_31_C"/>
</dbReference>
<dbReference type="Pfam" id="PF01055">
    <property type="entry name" value="Glyco_hydro_31_2nd"/>
    <property type="match status" value="1"/>
</dbReference>
<evidence type="ECO:0000259" key="5">
    <source>
        <dbReference type="Pfam" id="PF01055"/>
    </source>
</evidence>
<dbReference type="InterPro" id="IPR013780">
    <property type="entry name" value="Glyco_hydro_b"/>
</dbReference>
<evidence type="ECO:0000256" key="2">
    <source>
        <dbReference type="ARBA" id="ARBA00022801"/>
    </source>
</evidence>
<evidence type="ECO:0000256" key="1">
    <source>
        <dbReference type="ARBA" id="ARBA00007806"/>
    </source>
</evidence>
<keyword evidence="2 4" id="KW-0378">Hydrolase</keyword>
<dbReference type="Proteomes" id="UP000525652">
    <property type="component" value="Unassembled WGS sequence"/>
</dbReference>
<dbReference type="PANTHER" id="PTHR43053">
    <property type="entry name" value="GLYCOSIDASE FAMILY 31"/>
    <property type="match status" value="1"/>
</dbReference>
<evidence type="ECO:0000313" key="8">
    <source>
        <dbReference type="Proteomes" id="UP000525652"/>
    </source>
</evidence>
<dbReference type="CDD" id="cd06592">
    <property type="entry name" value="GH31_NET37"/>
    <property type="match status" value="1"/>
</dbReference>
<accession>A0A7X1B3C5</accession>
<proteinExistence type="inferred from homology"/>
<feature type="domain" description="Glycoside hydrolase family 31 TIM barrel" evidence="5">
    <location>
        <begin position="162"/>
        <end position="453"/>
    </location>
</feature>
<sequence>MTFRASSPVSAPPTDLLTYFIRGGEYGVIDSTGVIELAAGQRISFDLASGGDWFGHGFHHVQSFPWQLGSLSNPDFAVNNIQSPIWMCSRGVVLMVDTRRKLDVRLNEKGEGKLEISCADDDVIVRHWVAPTLPEAHRKLMAFLGWPNRPPKPSRFGDSFFCTWTQFPRCINQERVIAMGEEIHRRGYPCSTLIIDDRWEASFGELEFAEDFPDPGRMVARLHELGIEVWLWITPFVNQESKGFEDLAEKGILVPHRSGKGAARFRWWGGTAGLVDVTAPQGREWLRGKLEFLRDHFGIDGFKIDGGDFKYQPSPSESNWHEFLGESGYSDQLLAVFEDLVPNQCESRTAWLSQKRSILWRQGGKDSHWGADNGLKAMVRLGLHLALLGYDLSIPDMVPGRVQTLKSDEPLPTDELMVRWTEVSAFMPFLQFSYFPWNYAPETERVVWGYAQIHKLLENYLVEQSTDRTAPLIRPAWYGAPEEKELFRIDDQFLLGDDLLVAPVLEEGQVSRTVILPPGEWVDAYTKETLQGGEFPDYPAPCPGIPLFVRKARMDLVEQIRPQLLEVSRVRIQLVKTTASYSAGLNRDLSVTG</sequence>
<keyword evidence="8" id="KW-1185">Reference proteome</keyword>
<evidence type="ECO:0000256" key="3">
    <source>
        <dbReference type="ARBA" id="ARBA00023295"/>
    </source>
</evidence>
<reference evidence="7 8" key="1">
    <citation type="submission" date="2020-07" db="EMBL/GenBank/DDBJ databases">
        <authorList>
            <person name="Feng X."/>
        </authorList>
    </citation>
    <scope>NUCLEOTIDE SEQUENCE [LARGE SCALE GENOMIC DNA]</scope>
    <source>
        <strain evidence="7 8">JCM14086</strain>
    </source>
</reference>
<dbReference type="InterPro" id="IPR000322">
    <property type="entry name" value="Glyco_hydro_31_TIM"/>
</dbReference>
<comment type="caution">
    <text evidence="7">The sequence shown here is derived from an EMBL/GenBank/DDBJ whole genome shotgun (WGS) entry which is preliminary data.</text>
</comment>
<dbReference type="EMBL" id="JACHVA010000132">
    <property type="protein sequence ID" value="MBC2603778.1"/>
    <property type="molecule type" value="Genomic_DNA"/>
</dbReference>
<dbReference type="SUPFAM" id="SSF51445">
    <property type="entry name" value="(Trans)glycosidases"/>
    <property type="match status" value="1"/>
</dbReference>
<dbReference type="InterPro" id="IPR017853">
    <property type="entry name" value="GH"/>
</dbReference>
<evidence type="ECO:0000256" key="4">
    <source>
        <dbReference type="RuleBase" id="RU361185"/>
    </source>
</evidence>
<gene>
    <name evidence="7" type="ORF">H5P30_18520</name>
</gene>
<dbReference type="Pfam" id="PF21365">
    <property type="entry name" value="Glyco_hydro_31_3rd"/>
    <property type="match status" value="1"/>
</dbReference>
<evidence type="ECO:0000313" key="7">
    <source>
        <dbReference type="EMBL" id="MBC2603778.1"/>
    </source>
</evidence>
<dbReference type="InterPro" id="IPR050985">
    <property type="entry name" value="Alpha-glycosidase_related"/>
</dbReference>